<keyword evidence="3" id="KW-1185">Reference proteome</keyword>
<evidence type="ECO:0000313" key="2">
    <source>
        <dbReference type="EMBL" id="ORY49699.1"/>
    </source>
</evidence>
<keyword evidence="1" id="KW-0812">Transmembrane</keyword>
<feature type="transmembrane region" description="Helical" evidence="1">
    <location>
        <begin position="173"/>
        <end position="197"/>
    </location>
</feature>
<evidence type="ECO:0000313" key="3">
    <source>
        <dbReference type="Proteomes" id="UP000193920"/>
    </source>
</evidence>
<sequence length="204" mass="24037">MYNKSLVYFIYIFYMITNVQIIYSYLLYTYDNITDFYNYSSITYTYDKTFFIKNDFCNQVEDDLLKEFVEIPDTKGNKIRVKLFISIKCTSDSQCLTNKCIKGACIFNERVHLNFVLIIYSYSLIFGGRSYRHCGKALGVICKKNKECGSKRCIKDLEYSYCRKPNRPSEYDYILGVLQIYLLTIALIIILSILSIYHCIKLIL</sequence>
<feature type="transmembrane region" description="Helical" evidence="1">
    <location>
        <begin position="6"/>
        <end position="28"/>
    </location>
</feature>
<dbReference type="Proteomes" id="UP000193920">
    <property type="component" value="Unassembled WGS sequence"/>
</dbReference>
<gene>
    <name evidence="2" type="ORF">LY90DRAFT_670856</name>
</gene>
<evidence type="ECO:0000256" key="1">
    <source>
        <dbReference type="SAM" id="Phobius"/>
    </source>
</evidence>
<comment type="caution">
    <text evidence="2">The sequence shown here is derived from an EMBL/GenBank/DDBJ whole genome shotgun (WGS) entry which is preliminary data.</text>
</comment>
<proteinExistence type="predicted"/>
<protein>
    <submittedName>
        <fullName evidence="2">Uncharacterized protein</fullName>
    </submittedName>
</protein>
<accession>A0A1Y2CRN7</accession>
<name>A0A1Y2CRN7_9FUNG</name>
<dbReference type="EMBL" id="MCOG01000099">
    <property type="protein sequence ID" value="ORY49699.1"/>
    <property type="molecule type" value="Genomic_DNA"/>
</dbReference>
<organism evidence="2 3">
    <name type="scientific">Neocallimastix californiae</name>
    <dbReference type="NCBI Taxonomy" id="1754190"/>
    <lineage>
        <taxon>Eukaryota</taxon>
        <taxon>Fungi</taxon>
        <taxon>Fungi incertae sedis</taxon>
        <taxon>Chytridiomycota</taxon>
        <taxon>Chytridiomycota incertae sedis</taxon>
        <taxon>Neocallimastigomycetes</taxon>
        <taxon>Neocallimastigales</taxon>
        <taxon>Neocallimastigaceae</taxon>
        <taxon>Neocallimastix</taxon>
    </lineage>
</organism>
<keyword evidence="1" id="KW-0472">Membrane</keyword>
<keyword evidence="1" id="KW-1133">Transmembrane helix</keyword>
<dbReference type="AlphaFoldDB" id="A0A1Y2CRN7"/>
<reference evidence="2 3" key="1">
    <citation type="submission" date="2016-08" db="EMBL/GenBank/DDBJ databases">
        <title>A Parts List for Fungal Cellulosomes Revealed by Comparative Genomics.</title>
        <authorList>
            <consortium name="DOE Joint Genome Institute"/>
            <person name="Haitjema C.H."/>
            <person name="Gilmore S.P."/>
            <person name="Henske J.K."/>
            <person name="Solomon K.V."/>
            <person name="De Groot R."/>
            <person name="Kuo A."/>
            <person name="Mondo S.J."/>
            <person name="Salamov A.A."/>
            <person name="Labutti K."/>
            <person name="Zhao Z."/>
            <person name="Chiniquy J."/>
            <person name="Barry K."/>
            <person name="Brewer H.M."/>
            <person name="Purvine S.O."/>
            <person name="Wright A.T."/>
            <person name="Boxma B."/>
            <person name="Van Alen T."/>
            <person name="Hackstein J.H."/>
            <person name="Baker S.E."/>
            <person name="Grigoriev I.V."/>
            <person name="O'Malley M.A."/>
        </authorList>
    </citation>
    <scope>NUCLEOTIDE SEQUENCE [LARGE SCALE GENOMIC DNA]</scope>
    <source>
        <strain evidence="2 3">G1</strain>
    </source>
</reference>